<organism evidence="2 3">
    <name type="scientific">Haloflavibacter putidus</name>
    <dbReference type="NCBI Taxonomy" id="2576776"/>
    <lineage>
        <taxon>Bacteria</taxon>
        <taxon>Pseudomonadati</taxon>
        <taxon>Bacteroidota</taxon>
        <taxon>Flavobacteriia</taxon>
        <taxon>Flavobacteriales</taxon>
        <taxon>Flavobacteriaceae</taxon>
        <taxon>Haloflavibacter</taxon>
    </lineage>
</organism>
<name>A0A507ZA26_9FLAO</name>
<feature type="domain" description="Glycosyltransferase 2-like" evidence="1">
    <location>
        <begin position="9"/>
        <end position="165"/>
    </location>
</feature>
<keyword evidence="3" id="KW-1185">Reference proteome</keyword>
<proteinExistence type="predicted"/>
<dbReference type="GO" id="GO:0016758">
    <property type="term" value="F:hexosyltransferase activity"/>
    <property type="evidence" value="ECO:0007669"/>
    <property type="project" value="UniProtKB-ARBA"/>
</dbReference>
<accession>A0A507ZA26</accession>
<dbReference type="OrthoDB" id="199095at2"/>
<dbReference type="RefSeq" id="WP_141422697.1">
    <property type="nucleotide sequence ID" value="NZ_VIAR01000016.1"/>
</dbReference>
<dbReference type="InterPro" id="IPR029044">
    <property type="entry name" value="Nucleotide-diphossugar_trans"/>
</dbReference>
<protein>
    <submittedName>
        <fullName evidence="2">Glycosyltransferase family 2 protein</fullName>
    </submittedName>
</protein>
<dbReference type="InterPro" id="IPR001173">
    <property type="entry name" value="Glyco_trans_2-like"/>
</dbReference>
<dbReference type="AlphaFoldDB" id="A0A507ZA26"/>
<dbReference type="SUPFAM" id="SSF53448">
    <property type="entry name" value="Nucleotide-diphospho-sugar transferases"/>
    <property type="match status" value="1"/>
</dbReference>
<comment type="caution">
    <text evidence="2">The sequence shown here is derived from an EMBL/GenBank/DDBJ whole genome shotgun (WGS) entry which is preliminary data.</text>
</comment>
<gene>
    <name evidence="2" type="ORF">FKR84_12725</name>
</gene>
<evidence type="ECO:0000313" key="2">
    <source>
        <dbReference type="EMBL" id="TQD33817.1"/>
    </source>
</evidence>
<dbReference type="Proteomes" id="UP000317169">
    <property type="component" value="Unassembled WGS sequence"/>
</dbReference>
<sequence>MKKSNILLSVCMITYNHEAYIKQAIESIKRQKVDFDFELVISNDCSTDKTHQEILKSTASLPQNIQVRYFNQKENLGMFGNFTFALKECRGKYISFCEGDDYWLDDYKIAKQVDFLEKNKAYSLITGGIKEYHQDSSKVKYIGKKEAYTFTYKDMIVRNHCHTCSTTIRNFIKYEENFQLYQDRGSDSQVWLRALGKEQKGWYSNETFALYRRHEGGVSIINDQENTGYENRIKACKRKINKAEFWNTYFDESATSSVLKVKKKMYKRMFKTAWQHKKYFESLSFLAYLLTIPSPNDN</sequence>
<dbReference type="PANTHER" id="PTHR22916:SF3">
    <property type="entry name" value="UDP-GLCNAC:BETAGAL BETA-1,3-N-ACETYLGLUCOSAMINYLTRANSFERASE-LIKE PROTEIN 1"/>
    <property type="match status" value="1"/>
</dbReference>
<keyword evidence="2" id="KW-0808">Transferase</keyword>
<dbReference type="Gene3D" id="3.90.550.10">
    <property type="entry name" value="Spore Coat Polysaccharide Biosynthesis Protein SpsA, Chain A"/>
    <property type="match status" value="1"/>
</dbReference>
<evidence type="ECO:0000259" key="1">
    <source>
        <dbReference type="Pfam" id="PF00535"/>
    </source>
</evidence>
<dbReference type="Pfam" id="PF00535">
    <property type="entry name" value="Glycos_transf_2"/>
    <property type="match status" value="1"/>
</dbReference>
<evidence type="ECO:0000313" key="3">
    <source>
        <dbReference type="Proteomes" id="UP000317169"/>
    </source>
</evidence>
<dbReference type="PANTHER" id="PTHR22916">
    <property type="entry name" value="GLYCOSYLTRANSFERASE"/>
    <property type="match status" value="1"/>
</dbReference>
<reference evidence="2 3" key="1">
    <citation type="submission" date="2019-06" db="EMBL/GenBank/DDBJ databases">
        <title>Flavibacter putida gen. nov., sp. nov., a novel marine bacterium of the family Flavobacteriaceae isolated from coastal seawater.</title>
        <authorList>
            <person name="Feng X."/>
        </authorList>
    </citation>
    <scope>NUCLEOTIDE SEQUENCE [LARGE SCALE GENOMIC DNA]</scope>
    <source>
        <strain evidence="2 3">PLHSN227</strain>
    </source>
</reference>
<dbReference type="EMBL" id="VIAR01000016">
    <property type="protein sequence ID" value="TQD33817.1"/>
    <property type="molecule type" value="Genomic_DNA"/>
</dbReference>